<keyword evidence="2 8" id="KW-0812">Transmembrane</keyword>
<feature type="transmembrane region" description="Helical" evidence="9">
    <location>
        <begin position="57"/>
        <end position="76"/>
    </location>
</feature>
<organism evidence="12 13">
    <name type="scientific">Litoribacter ruber</name>
    <dbReference type="NCBI Taxonomy" id="702568"/>
    <lineage>
        <taxon>Bacteria</taxon>
        <taxon>Pseudomonadati</taxon>
        <taxon>Bacteroidota</taxon>
        <taxon>Cytophagia</taxon>
        <taxon>Cytophagales</taxon>
        <taxon>Cyclobacteriaceae</taxon>
        <taxon>Litoribacter</taxon>
    </lineage>
</organism>
<reference evidence="12 13" key="1">
    <citation type="submission" date="2021-05" db="EMBL/GenBank/DDBJ databases">
        <authorList>
            <person name="Zhang Z.D."/>
            <person name="Osman G."/>
        </authorList>
    </citation>
    <scope>NUCLEOTIDE SEQUENCE [LARGE SCALE GENOMIC DNA]</scope>
    <source>
        <strain evidence="12 13">KCTC 32217</strain>
    </source>
</reference>
<evidence type="ECO:0000256" key="3">
    <source>
        <dbReference type="ARBA" id="ARBA00022737"/>
    </source>
</evidence>
<feature type="domain" description="CNNM transmembrane" evidence="11">
    <location>
        <begin position="1"/>
        <end position="178"/>
    </location>
</feature>
<feature type="transmembrane region" description="Helical" evidence="9">
    <location>
        <begin position="119"/>
        <end position="139"/>
    </location>
</feature>
<dbReference type="CDD" id="cd04590">
    <property type="entry name" value="CBS_pair_CorC_HlyC_assoc"/>
    <property type="match status" value="1"/>
</dbReference>
<dbReference type="SUPFAM" id="SSF54631">
    <property type="entry name" value="CBS-domain pair"/>
    <property type="match status" value="1"/>
</dbReference>
<evidence type="ECO:0000256" key="5">
    <source>
        <dbReference type="ARBA" id="ARBA00023122"/>
    </source>
</evidence>
<dbReference type="InterPro" id="IPR044751">
    <property type="entry name" value="Ion_transp-like_CBS"/>
</dbReference>
<dbReference type="AlphaFoldDB" id="A0AAP2CQ24"/>
<dbReference type="InterPro" id="IPR046342">
    <property type="entry name" value="CBS_dom_sf"/>
</dbReference>
<feature type="domain" description="CBS" evidence="10">
    <location>
        <begin position="262"/>
        <end position="320"/>
    </location>
</feature>
<dbReference type="Proteomes" id="UP001319104">
    <property type="component" value="Unassembled WGS sequence"/>
</dbReference>
<evidence type="ECO:0000256" key="6">
    <source>
        <dbReference type="ARBA" id="ARBA00023136"/>
    </source>
</evidence>
<comment type="caution">
    <text evidence="12">The sequence shown here is derived from an EMBL/GenBank/DDBJ whole genome shotgun (WGS) entry which is preliminary data.</text>
</comment>
<dbReference type="PROSITE" id="PS51371">
    <property type="entry name" value="CBS"/>
    <property type="match status" value="1"/>
</dbReference>
<dbReference type="Gene3D" id="3.10.580.10">
    <property type="entry name" value="CBS-domain"/>
    <property type="match status" value="1"/>
</dbReference>
<feature type="transmembrane region" description="Helical" evidence="9">
    <location>
        <begin position="88"/>
        <end position="107"/>
    </location>
</feature>
<evidence type="ECO:0000259" key="11">
    <source>
        <dbReference type="PROSITE" id="PS51846"/>
    </source>
</evidence>
<keyword evidence="6 8" id="KW-0472">Membrane</keyword>
<proteinExistence type="predicted"/>
<keyword evidence="13" id="KW-1185">Reference proteome</keyword>
<dbReference type="Pfam" id="PF00571">
    <property type="entry name" value="CBS"/>
    <property type="match status" value="1"/>
</dbReference>
<dbReference type="Pfam" id="PF01595">
    <property type="entry name" value="CNNM"/>
    <property type="match status" value="1"/>
</dbReference>
<keyword evidence="3" id="KW-0677">Repeat</keyword>
<keyword evidence="5 7" id="KW-0129">CBS domain</keyword>
<evidence type="ECO:0000256" key="2">
    <source>
        <dbReference type="ARBA" id="ARBA00022692"/>
    </source>
</evidence>
<gene>
    <name evidence="12" type="ORF">KI659_17510</name>
</gene>
<accession>A0AAP2CQ24</accession>
<keyword evidence="4 8" id="KW-1133">Transmembrane helix</keyword>
<name>A0AAP2CQ24_9BACT</name>
<evidence type="ECO:0000313" key="13">
    <source>
        <dbReference type="Proteomes" id="UP001319104"/>
    </source>
</evidence>
<dbReference type="RefSeq" id="WP_213946682.1">
    <property type="nucleotide sequence ID" value="NZ_JAHCMY010000020.1"/>
</dbReference>
<dbReference type="PANTHER" id="PTHR22777">
    <property type="entry name" value="HEMOLYSIN-RELATED"/>
    <property type="match status" value="1"/>
</dbReference>
<dbReference type="InterPro" id="IPR000644">
    <property type="entry name" value="CBS_dom"/>
</dbReference>
<evidence type="ECO:0000256" key="8">
    <source>
        <dbReference type="PROSITE-ProRule" id="PRU01193"/>
    </source>
</evidence>
<dbReference type="EMBL" id="JAHCMY010000020">
    <property type="protein sequence ID" value="MBS9525822.1"/>
    <property type="molecule type" value="Genomic_DNA"/>
</dbReference>
<evidence type="ECO:0000256" key="4">
    <source>
        <dbReference type="ARBA" id="ARBA00022989"/>
    </source>
</evidence>
<dbReference type="PANTHER" id="PTHR22777:SF4">
    <property type="entry name" value="UPF0053 PROTEIN SLL1254"/>
    <property type="match status" value="1"/>
</dbReference>
<protein>
    <submittedName>
        <fullName evidence="12">HlyC/CorC family transporter</fullName>
    </submittedName>
</protein>
<comment type="subcellular location">
    <subcellularLocation>
        <location evidence="1">Membrane</location>
        <topology evidence="1">Multi-pass membrane protein</topology>
    </subcellularLocation>
</comment>
<dbReference type="GO" id="GO:0005886">
    <property type="term" value="C:plasma membrane"/>
    <property type="evidence" value="ECO:0007669"/>
    <property type="project" value="TreeGrafter"/>
</dbReference>
<sequence>MTLLLFYLLLALGISFVCSLLEASLLSISPSYIETQIQEGKSYAGRLKELKTNIDRPLAAILSFNTIAHTVGAAGVGAEAVRIYGNEFFGIISAILTILILVLSEIFPKSLGAAYWKKIAPYMGGVLAAMIWILYPVVIMSEKMTKVFSGGNESTTSREEVAALTHIATKEGWFAESESKIIHNLIMFKTIQVHHVMTPRTVTLVLDEETTLKDFFVKKEMKAFSRIPLYRENIDNITGYILKFDAFEKLVQDEFDLKLKQLKRPITIVQATDPIPDVLELLLNKREHIAMVVDGYGGMSGIVTMEDILETLLGLEIQDESDAIQDMQDLARTQWKIRAAKMGIKLPPSENID</sequence>
<evidence type="ECO:0000313" key="12">
    <source>
        <dbReference type="EMBL" id="MBS9525822.1"/>
    </source>
</evidence>
<dbReference type="PROSITE" id="PS51846">
    <property type="entry name" value="CNNM"/>
    <property type="match status" value="1"/>
</dbReference>
<evidence type="ECO:0000256" key="1">
    <source>
        <dbReference type="ARBA" id="ARBA00004141"/>
    </source>
</evidence>
<dbReference type="InterPro" id="IPR002550">
    <property type="entry name" value="CNNM"/>
</dbReference>
<evidence type="ECO:0000256" key="9">
    <source>
        <dbReference type="SAM" id="Phobius"/>
    </source>
</evidence>
<evidence type="ECO:0000259" key="10">
    <source>
        <dbReference type="PROSITE" id="PS51371"/>
    </source>
</evidence>
<evidence type="ECO:0000256" key="7">
    <source>
        <dbReference type="PROSITE-ProRule" id="PRU00703"/>
    </source>
</evidence>